<dbReference type="KEGG" id="cvr:CHLNCDRAFT_59208"/>
<dbReference type="GO" id="GO:0016872">
    <property type="term" value="F:intramolecular lyase activity"/>
    <property type="evidence" value="ECO:0007669"/>
    <property type="project" value="InterPro"/>
</dbReference>
<keyword evidence="3" id="KW-1185">Reference proteome</keyword>
<dbReference type="InParanoid" id="E1ZRP0"/>
<dbReference type="InterPro" id="IPR016088">
    <property type="entry name" value="Chalcone_isomerase_3-sand"/>
</dbReference>
<reference evidence="2 3" key="1">
    <citation type="journal article" date="2010" name="Plant Cell">
        <title>The Chlorella variabilis NC64A genome reveals adaptation to photosymbiosis, coevolution with viruses, and cryptic sex.</title>
        <authorList>
            <person name="Blanc G."/>
            <person name="Duncan G."/>
            <person name="Agarkova I."/>
            <person name="Borodovsky M."/>
            <person name="Gurnon J."/>
            <person name="Kuo A."/>
            <person name="Lindquist E."/>
            <person name="Lucas S."/>
            <person name="Pangilinan J."/>
            <person name="Polle J."/>
            <person name="Salamov A."/>
            <person name="Terry A."/>
            <person name="Yamada T."/>
            <person name="Dunigan D.D."/>
            <person name="Grigoriev I.V."/>
            <person name="Claverie J.M."/>
            <person name="Van Etten J.L."/>
        </authorList>
    </citation>
    <scope>NUCLEOTIDE SEQUENCE [LARGE SCALE GENOMIC DNA]</scope>
    <source>
        <strain evidence="2 3">NC64A</strain>
    </source>
</reference>
<evidence type="ECO:0000256" key="1">
    <source>
        <dbReference type="ARBA" id="ARBA00007166"/>
    </source>
</evidence>
<comment type="similarity">
    <text evidence="1">Belongs to the chalcone isomerase family.</text>
</comment>
<dbReference type="AlphaFoldDB" id="E1ZRP0"/>
<proteinExistence type="inferred from homology"/>
<sequence>MSSNPASDEQYEKVWEQVEAMPPEQQKQLRAQALDQLLRRRRVMVDGKVTSLRRLQRRVEEQRRLYESGAFDETVRTLPRWQLQDMVPSEQLRQGAYKMQLRQREEAELELDRIGHGNVFSPRPVLSKLLGGRRDFGWGIYARTANAEQLLAGDWAGRDPQEAASDGRLYLDVVRNCHNLELTLVALTSRPLPLAPMRQQLAAKLKRSMQSLAGSQELQPQHKADLHDFISMFDDTRVAPAGWMDKSGCVKEGTHFMFSTTPEAHLLVEAITPGRLRDRRTSRIGVNRSPLVTGAIFDMFLGEEPLDDYGKKDVGHGMLWAANGFRFRPWEMRPGQYIAEEGPDGQITFPQPEAMESVGLPLRPSVFQMLDEQTKPLRRMLLGGIRRARRQMELVPAGASA</sequence>
<dbReference type="EMBL" id="GL433863">
    <property type="protein sequence ID" value="EFN51445.1"/>
    <property type="molecule type" value="Genomic_DNA"/>
</dbReference>
<dbReference type="RefSeq" id="XP_005843547.1">
    <property type="nucleotide sequence ID" value="XM_005843485.1"/>
</dbReference>
<protein>
    <submittedName>
        <fullName evidence="2">Expressed protein</fullName>
    </submittedName>
</protein>
<dbReference type="InterPro" id="IPR036298">
    <property type="entry name" value="Chalcone_isomerase_sf"/>
</dbReference>
<dbReference type="SUPFAM" id="SSF54626">
    <property type="entry name" value="Chalcone isomerase"/>
    <property type="match status" value="1"/>
</dbReference>
<dbReference type="InterPro" id="IPR016089">
    <property type="entry name" value="Chalcone_isomerase_bundle_sf"/>
</dbReference>
<dbReference type="Gene3D" id="1.10.890.20">
    <property type="match status" value="1"/>
</dbReference>
<accession>E1ZRP0</accession>
<evidence type="ECO:0000313" key="2">
    <source>
        <dbReference type="EMBL" id="EFN51445.1"/>
    </source>
</evidence>
<gene>
    <name evidence="2" type="ORF">CHLNCDRAFT_59208</name>
</gene>
<dbReference type="Proteomes" id="UP000008141">
    <property type="component" value="Unassembled WGS sequence"/>
</dbReference>
<dbReference type="OrthoDB" id="546011at2759"/>
<evidence type="ECO:0000313" key="3">
    <source>
        <dbReference type="Proteomes" id="UP000008141"/>
    </source>
</evidence>
<dbReference type="GeneID" id="17350866"/>
<dbReference type="Gene3D" id="3.50.70.10">
    <property type="match status" value="1"/>
</dbReference>
<name>E1ZRP0_CHLVA</name>
<organism evidence="3">
    <name type="scientific">Chlorella variabilis</name>
    <name type="common">Green alga</name>
    <dbReference type="NCBI Taxonomy" id="554065"/>
    <lineage>
        <taxon>Eukaryota</taxon>
        <taxon>Viridiplantae</taxon>
        <taxon>Chlorophyta</taxon>
        <taxon>core chlorophytes</taxon>
        <taxon>Trebouxiophyceae</taxon>
        <taxon>Chlorellales</taxon>
        <taxon>Chlorellaceae</taxon>
        <taxon>Chlorella clade</taxon>
        <taxon>Chlorella</taxon>
    </lineage>
</organism>